<dbReference type="Proteomes" id="UP000092213">
    <property type="component" value="Chromosome"/>
</dbReference>
<dbReference type="EMBL" id="CP016171">
    <property type="protein sequence ID" value="ANN70064.1"/>
    <property type="molecule type" value="Genomic_DNA"/>
</dbReference>
<dbReference type="AlphaFoldDB" id="A0A193FSL7"/>
<evidence type="ECO:0000313" key="2">
    <source>
        <dbReference type="EMBL" id="ANN70064.1"/>
    </source>
</evidence>
<reference evidence="2 3" key="1">
    <citation type="submission" date="2016-06" db="EMBL/GenBank/DDBJ databases">
        <title>Complete genome sequences of Bordetella bronchialis and Bordetella flabilis.</title>
        <authorList>
            <person name="LiPuma J.J."/>
            <person name="Spilker T."/>
        </authorList>
    </citation>
    <scope>NUCLEOTIDE SEQUENCE [LARGE SCALE GENOMIC DNA]</scope>
    <source>
        <strain evidence="2 3">AU17976</strain>
    </source>
</reference>
<accession>A0A193FSL7</accession>
<keyword evidence="1" id="KW-0472">Membrane</keyword>
<evidence type="ECO:0000256" key="1">
    <source>
        <dbReference type="SAM" id="Phobius"/>
    </source>
</evidence>
<feature type="transmembrane region" description="Helical" evidence="1">
    <location>
        <begin position="201"/>
        <end position="223"/>
    </location>
</feature>
<sequence length="531" mass="56114">MTFHDLWLAETVRLREEHWGPLEDQDAVRQARRADGPVEDRILLRARLIARREGLDERLAQWRQGAGIAAAVLVILALLAGAGTAWSALGDGTRVVNIAWAAVALLGLHALTFLFWLASFAVRAGGRPTGGGLGGAWLWLARKLARGPDAALPPQALMMLVARAGAARWLFGAISHLLWLAALGAAVATALAVLSTARYRFAWATTLLPPDAFVGLTHVLGWLPARLGFAAPDADIVRLSDGTHALPPAAQAQWAWWLIGLLIVYGVLPRLLAWVLSVARLRAARRRLRVDMALPGFAALRTRLQPPAETLDQEGASPVLHAPRIAAAPMPATGGQSVLAGVELADDMPWPPPGLPAHIRVAGNLDSREQRHALQDALSQAPARRLLLACDARQTPDRGTLALIAELAGKADETRVWLMTGQDTAGVDTCDVHTCGVHTSGGDMPRADAPPAAASDVVQVRADMPGADMPGAGMPPAKAPGVDAPRGDASAGALANRAAAWRGRLLEAGMSPAAIMRAADQPLRWLGEDHG</sequence>
<feature type="transmembrane region" description="Helical" evidence="1">
    <location>
        <begin position="66"/>
        <end position="86"/>
    </location>
</feature>
<proteinExistence type="predicted"/>
<feature type="transmembrane region" description="Helical" evidence="1">
    <location>
        <begin position="98"/>
        <end position="118"/>
    </location>
</feature>
<feature type="transmembrane region" description="Helical" evidence="1">
    <location>
        <begin position="254"/>
        <end position="279"/>
    </location>
</feature>
<keyword evidence="1" id="KW-1133">Transmembrane helix</keyword>
<protein>
    <recommendedName>
        <fullName evidence="4">DUF2868 domain-containing protein</fullName>
    </recommendedName>
</protein>
<evidence type="ECO:0000313" key="3">
    <source>
        <dbReference type="Proteomes" id="UP000092213"/>
    </source>
</evidence>
<dbReference type="InterPro" id="IPR021296">
    <property type="entry name" value="DUF2868"/>
</dbReference>
<name>A0A193FSL7_9BORD</name>
<gene>
    <name evidence="2" type="ORF">BAU08_00720</name>
</gene>
<dbReference type="Pfam" id="PF11067">
    <property type="entry name" value="DUF2868"/>
    <property type="match status" value="1"/>
</dbReference>
<dbReference type="STRING" id="463025.BAU08_00720"/>
<organism evidence="2 3">
    <name type="scientific">Bordetella bronchialis</name>
    <dbReference type="NCBI Taxonomy" id="463025"/>
    <lineage>
        <taxon>Bacteria</taxon>
        <taxon>Pseudomonadati</taxon>
        <taxon>Pseudomonadota</taxon>
        <taxon>Betaproteobacteria</taxon>
        <taxon>Burkholderiales</taxon>
        <taxon>Alcaligenaceae</taxon>
        <taxon>Bordetella</taxon>
    </lineage>
</organism>
<keyword evidence="1" id="KW-0812">Transmembrane</keyword>
<evidence type="ECO:0008006" key="4">
    <source>
        <dbReference type="Google" id="ProtNLM"/>
    </source>
</evidence>
<feature type="transmembrane region" description="Helical" evidence="1">
    <location>
        <begin position="177"/>
        <end position="194"/>
    </location>
</feature>